<dbReference type="AlphaFoldDB" id="A0A0E9TLC9"/>
<organism evidence="1">
    <name type="scientific">Anguilla anguilla</name>
    <name type="common">European freshwater eel</name>
    <name type="synonym">Muraena anguilla</name>
    <dbReference type="NCBI Taxonomy" id="7936"/>
    <lineage>
        <taxon>Eukaryota</taxon>
        <taxon>Metazoa</taxon>
        <taxon>Chordata</taxon>
        <taxon>Craniata</taxon>
        <taxon>Vertebrata</taxon>
        <taxon>Euteleostomi</taxon>
        <taxon>Actinopterygii</taxon>
        <taxon>Neopterygii</taxon>
        <taxon>Teleostei</taxon>
        <taxon>Anguilliformes</taxon>
        <taxon>Anguillidae</taxon>
        <taxon>Anguilla</taxon>
    </lineage>
</organism>
<reference evidence="1" key="2">
    <citation type="journal article" date="2015" name="Fish Shellfish Immunol.">
        <title>Early steps in the European eel (Anguilla anguilla)-Vibrio vulnificus interaction in the gills: Role of the RtxA13 toxin.</title>
        <authorList>
            <person name="Callol A."/>
            <person name="Pajuelo D."/>
            <person name="Ebbesson L."/>
            <person name="Teles M."/>
            <person name="MacKenzie S."/>
            <person name="Amaro C."/>
        </authorList>
    </citation>
    <scope>NUCLEOTIDE SEQUENCE</scope>
</reference>
<reference evidence="1" key="1">
    <citation type="submission" date="2014-11" db="EMBL/GenBank/DDBJ databases">
        <authorList>
            <person name="Amaro Gonzalez C."/>
        </authorList>
    </citation>
    <scope>NUCLEOTIDE SEQUENCE</scope>
</reference>
<sequence length="16" mass="1854">MFRPTVVVILDKLIPL</sequence>
<dbReference type="EMBL" id="GBXM01054176">
    <property type="protein sequence ID" value="JAH54401.1"/>
    <property type="molecule type" value="Transcribed_RNA"/>
</dbReference>
<proteinExistence type="predicted"/>
<name>A0A0E9TLC9_ANGAN</name>
<accession>A0A0E9TLC9</accession>
<protein>
    <submittedName>
        <fullName evidence="1">Uncharacterized protein</fullName>
    </submittedName>
</protein>
<evidence type="ECO:0000313" key="1">
    <source>
        <dbReference type="EMBL" id="JAH54401.1"/>
    </source>
</evidence>